<keyword evidence="3" id="KW-0418">Kinase</keyword>
<keyword evidence="1" id="KW-0812">Transmembrane</keyword>
<dbReference type="Pfam" id="PF07494">
    <property type="entry name" value="Reg_prop"/>
    <property type="match status" value="1"/>
</dbReference>
<dbReference type="Gene3D" id="2.130.10.10">
    <property type="entry name" value="YVTN repeat-like/Quinoprotein amine dehydrogenase"/>
    <property type="match status" value="2"/>
</dbReference>
<dbReference type="SUPFAM" id="SSF69322">
    <property type="entry name" value="Tricorn protease domain 2"/>
    <property type="match status" value="1"/>
</dbReference>
<organism evidence="3 4">
    <name type="scientific">Myroides pelagicus</name>
    <dbReference type="NCBI Taxonomy" id="270914"/>
    <lineage>
        <taxon>Bacteria</taxon>
        <taxon>Pseudomonadati</taxon>
        <taxon>Bacteroidota</taxon>
        <taxon>Flavobacteriia</taxon>
        <taxon>Flavobacteriales</taxon>
        <taxon>Flavobacteriaceae</taxon>
        <taxon>Myroides</taxon>
    </lineage>
</organism>
<evidence type="ECO:0000313" key="3">
    <source>
        <dbReference type="EMBL" id="MTH29864.1"/>
    </source>
</evidence>
<evidence type="ECO:0000259" key="2">
    <source>
        <dbReference type="Pfam" id="PF06580"/>
    </source>
</evidence>
<dbReference type="SUPFAM" id="SSF55874">
    <property type="entry name" value="ATPase domain of HSP90 chaperone/DNA topoisomerase II/histidine kinase"/>
    <property type="match status" value="1"/>
</dbReference>
<dbReference type="OrthoDB" id="9809670at2"/>
<dbReference type="InterPro" id="IPR011110">
    <property type="entry name" value="Reg_prop"/>
</dbReference>
<accession>A0A7K1GNS9</accession>
<keyword evidence="1" id="KW-0472">Membrane</keyword>
<evidence type="ECO:0000313" key="4">
    <source>
        <dbReference type="Proteomes" id="UP000488936"/>
    </source>
</evidence>
<feature type="domain" description="Signal transduction histidine kinase internal region" evidence="2">
    <location>
        <begin position="810"/>
        <end position="888"/>
    </location>
</feature>
<dbReference type="InterPro" id="IPR036890">
    <property type="entry name" value="HATPase_C_sf"/>
</dbReference>
<dbReference type="InterPro" id="IPR015943">
    <property type="entry name" value="WD40/YVTN_repeat-like_dom_sf"/>
</dbReference>
<evidence type="ECO:0000256" key="1">
    <source>
        <dbReference type="SAM" id="Phobius"/>
    </source>
</evidence>
<feature type="transmembrane region" description="Helical" evidence="1">
    <location>
        <begin position="746"/>
        <end position="768"/>
    </location>
</feature>
<dbReference type="RefSeq" id="WP_155035858.1">
    <property type="nucleotide sequence ID" value="NZ_JBHTIG010000001.1"/>
</dbReference>
<name>A0A7K1GNS9_9FLAO</name>
<dbReference type="PANTHER" id="PTHR34220">
    <property type="entry name" value="SENSOR HISTIDINE KINASE YPDA"/>
    <property type="match status" value="1"/>
</dbReference>
<dbReference type="Gene3D" id="3.30.565.10">
    <property type="entry name" value="Histidine kinase-like ATPase, C-terminal domain"/>
    <property type="match status" value="1"/>
</dbReference>
<keyword evidence="1" id="KW-1133">Transmembrane helix</keyword>
<comment type="caution">
    <text evidence="3">The sequence shown here is derived from an EMBL/GenBank/DDBJ whole genome shotgun (WGS) entry which is preliminary data.</text>
</comment>
<dbReference type="InterPro" id="IPR010559">
    <property type="entry name" value="Sig_transdc_His_kin_internal"/>
</dbReference>
<sequence length="1008" mass="115740">MEFVKRALLFFLLLISSWSFGQVNYITKNISIRDGLLANDVRSLYLDSRGILWIGSRFGLTQIMQGQIKISPIASKHRFTNVTGILEDEHGAIWSASYGQGLLYQSEYQDFTITTEEGLISDRVRELFLFEDKLYVGTTEGVSIVDIDDFSITNIKLPLIAEHSFEVSGFYVVNSGVYLTTINDGTYQIKGEELIEVNKLKRILSVFQHGDFVFYGTQNGLVVDNLKDHTQKVYSDIPSVRHINQANGQVYLVTSGVYENKGGVYLWTPEKITDITKDLHIDTTSLYTIEYDEVNDFLFIGSENDGLYQTDLFSALSYDDTISGVMSLCTDQKKLYIFAKDGLTIKRDDKAILHVSAASFKAFQQSKYNKYEELATKRNHFFEIDYTTSVDNIVFYKSIVNNNSLWVSSNIGTFELSLDGKLLNYYNIHQYEYAFFNGRLLETNPYGGVRVYDDLKNMKYTYYYRSDGSNIPRDIVSIAKVDDRLFFAGALDGLYTYSKLSGFKSLLDSGEFTEKRLKKLVYNPEEQVLYVATDFNDIYIVNVKDGVMIVSDVISSHELLGTNISLLESVSGKLIVGTDKGLTIFTKKGKFYVDDEQGFKHGEITGYTIVGNVLYIGTANGIYILDTHYFQQRDRLLDVQVSKVLVNGKLYKEHNSLQEDNNKLILPYRSNSLQLHFAVLGAKYPNKLQFKYRLKLTENWLEIREDKIDLHYLEAGIYPIDLKVYDYDSGNERVYPLLYIEIEKPFYMTIWFFISCGVGIALISYLIYRNRLHRLEQLQEVKETKLNFAKKTAEEKADKLILEKRIVELKLQSVRSQMNTHFIFNVLSSIQYFILDNQSDAAFSYLGKFSKFMRTSLGFSAKERISIEEELQYLANYVEIENMRMDGRITFEIDSQLAVDLHDVHIPPMLLQPFVENSIVHAFPPSIANPLIRIELRQEGFDIVIAIIDNGVGINAKKQYRHSETSVGISIVRERMSFIQEYLEEDLVTTLKESGTIVLLRLRGILDR</sequence>
<reference evidence="3 4" key="1">
    <citation type="journal article" date="2006" name="Int. J. Syst. Evol. Microbiol.">
        <title>Myroides pelagicus sp. nov., isolated from seawater in Thailand.</title>
        <authorList>
            <person name="Yoon J."/>
            <person name="Maneerat S."/>
            <person name="Kawai F."/>
            <person name="Yokota A."/>
        </authorList>
    </citation>
    <scope>NUCLEOTIDE SEQUENCE [LARGE SCALE GENOMIC DNA]</scope>
    <source>
        <strain evidence="3 4">SM1T</strain>
    </source>
</reference>
<dbReference type="Gene3D" id="2.60.40.10">
    <property type="entry name" value="Immunoglobulins"/>
    <property type="match status" value="1"/>
</dbReference>
<dbReference type="PANTHER" id="PTHR34220:SF7">
    <property type="entry name" value="SENSOR HISTIDINE KINASE YPDA"/>
    <property type="match status" value="1"/>
</dbReference>
<dbReference type="InterPro" id="IPR050640">
    <property type="entry name" value="Bact_2-comp_sensor_kinase"/>
</dbReference>
<dbReference type="GO" id="GO:0016020">
    <property type="term" value="C:membrane"/>
    <property type="evidence" value="ECO:0007669"/>
    <property type="project" value="InterPro"/>
</dbReference>
<dbReference type="Proteomes" id="UP000488936">
    <property type="component" value="Unassembled WGS sequence"/>
</dbReference>
<dbReference type="InterPro" id="IPR013783">
    <property type="entry name" value="Ig-like_fold"/>
</dbReference>
<dbReference type="GO" id="GO:0000155">
    <property type="term" value="F:phosphorelay sensor kinase activity"/>
    <property type="evidence" value="ECO:0007669"/>
    <property type="project" value="InterPro"/>
</dbReference>
<keyword evidence="4" id="KW-1185">Reference proteome</keyword>
<gene>
    <name evidence="3" type="ORF">GJV77_08025</name>
</gene>
<dbReference type="EMBL" id="WMJY01000015">
    <property type="protein sequence ID" value="MTH29864.1"/>
    <property type="molecule type" value="Genomic_DNA"/>
</dbReference>
<dbReference type="AlphaFoldDB" id="A0A7K1GNS9"/>
<dbReference type="Pfam" id="PF06580">
    <property type="entry name" value="His_kinase"/>
    <property type="match status" value="1"/>
</dbReference>
<proteinExistence type="predicted"/>
<protein>
    <submittedName>
        <fullName evidence="3">Sensor histidine kinase</fullName>
    </submittedName>
</protein>
<keyword evidence="3" id="KW-0808">Transferase</keyword>
<dbReference type="SUPFAM" id="SSF63829">
    <property type="entry name" value="Calcium-dependent phosphotriesterase"/>
    <property type="match status" value="1"/>
</dbReference>